<dbReference type="Gene3D" id="3.40.50.300">
    <property type="entry name" value="P-loop containing nucleotide triphosphate hydrolases"/>
    <property type="match status" value="1"/>
</dbReference>
<dbReference type="InterPro" id="IPR027417">
    <property type="entry name" value="P-loop_NTPase"/>
</dbReference>
<dbReference type="Proteomes" id="UP001559623">
    <property type="component" value="Unassembled WGS sequence"/>
</dbReference>
<proteinExistence type="predicted"/>
<protein>
    <submittedName>
        <fullName evidence="1">ATP-binding protein</fullName>
    </submittedName>
</protein>
<sequence>MLKPQLQKLTVCRPILNDDLITLLQHSLENPDEPSLPYEFTARIIEKAEELGLSGNLIRAYFIYILAYTETIFSRMTERTNGNIGKSLRQAFIKDMGTLSPFFQGQASAILQTELLDNYEPTEKRIHESLDFLYKVMEKADTTEKMTHAFLTFYHRYGYGDISSCKAFRWVDKRHELKGIESFEDFSLSDIIGYEHQKKQLINNTKAFLAGRPANNVLLIGARGTGKSSSVKALANEYFGQGLRLLQITKAQLTELPHILTALRKFCSKRFIIFLDDLSFDEFETEYKYLKSAIEGGVESCPANVLIYATSNRHHLIKETWRDRTQEQDELYRQDSMNETVSLSDRFGLVITFLSPDQQQYLAIIDHYLQKENIFLEPQELRILGHRWELEHSGRSGRTARQFVTHYLGQIRKQKALQ</sequence>
<keyword evidence="2" id="KW-1185">Reference proteome</keyword>
<dbReference type="Pfam" id="PF05673">
    <property type="entry name" value="DUF815"/>
    <property type="match status" value="1"/>
</dbReference>
<evidence type="ECO:0000313" key="2">
    <source>
        <dbReference type="Proteomes" id="UP001559623"/>
    </source>
</evidence>
<dbReference type="GO" id="GO:0005524">
    <property type="term" value="F:ATP binding"/>
    <property type="evidence" value="ECO:0007669"/>
    <property type="project" value="UniProtKB-KW"/>
</dbReference>
<dbReference type="RefSeq" id="WP_368846076.1">
    <property type="nucleotide sequence ID" value="NZ_CP194411.1"/>
</dbReference>
<keyword evidence="1" id="KW-0547">Nucleotide-binding</keyword>
<gene>
    <name evidence="1" type="ORF">QCO44_01705</name>
</gene>
<dbReference type="InterPro" id="IPR008533">
    <property type="entry name" value="DUF815"/>
</dbReference>
<evidence type="ECO:0000313" key="1">
    <source>
        <dbReference type="EMBL" id="MEX5284360.1"/>
    </source>
</evidence>
<name>A0ABV3X2E3_9FIRM</name>
<dbReference type="PANTHER" id="PTHR42935">
    <property type="entry name" value="SLR0930 PROTEIN"/>
    <property type="match status" value="1"/>
</dbReference>
<dbReference type="CDD" id="cd00009">
    <property type="entry name" value="AAA"/>
    <property type="match status" value="1"/>
</dbReference>
<dbReference type="EMBL" id="JARVLH010000001">
    <property type="protein sequence ID" value="MEX5284360.1"/>
    <property type="molecule type" value="Genomic_DNA"/>
</dbReference>
<organism evidence="1 2">
    <name type="scientific">Selenomonas sputigena</name>
    <dbReference type="NCBI Taxonomy" id="69823"/>
    <lineage>
        <taxon>Bacteria</taxon>
        <taxon>Bacillati</taxon>
        <taxon>Bacillota</taxon>
        <taxon>Negativicutes</taxon>
        <taxon>Selenomonadales</taxon>
        <taxon>Selenomonadaceae</taxon>
        <taxon>Selenomonas</taxon>
    </lineage>
</organism>
<dbReference type="PANTHER" id="PTHR42935:SF1">
    <property type="entry name" value="SLR0930 PROTEIN"/>
    <property type="match status" value="1"/>
</dbReference>
<reference evidence="1 2" key="1">
    <citation type="submission" date="2023-04" db="EMBL/GenBank/DDBJ databases">
        <title>Genome Sequence of Selenomonas sputigena ATCC 33150.</title>
        <authorList>
            <person name="Miller D.P."/>
            <person name="Anvari S."/>
            <person name="Polson S.W."/>
            <person name="Macdonald M."/>
            <person name="Mcdowell J.V."/>
        </authorList>
    </citation>
    <scope>NUCLEOTIDE SEQUENCE [LARGE SCALE GENOMIC DNA]</scope>
    <source>
        <strain evidence="1 2">ATCC 33150</strain>
    </source>
</reference>
<keyword evidence="1" id="KW-0067">ATP-binding</keyword>
<accession>A0ABV3X2E3</accession>
<dbReference type="SUPFAM" id="SSF52540">
    <property type="entry name" value="P-loop containing nucleoside triphosphate hydrolases"/>
    <property type="match status" value="1"/>
</dbReference>
<comment type="caution">
    <text evidence="1">The sequence shown here is derived from an EMBL/GenBank/DDBJ whole genome shotgun (WGS) entry which is preliminary data.</text>
</comment>